<accession>A0AAD9TDK6</accession>
<organism evidence="1 2">
    <name type="scientific">Dipteronia dyeriana</name>
    <dbReference type="NCBI Taxonomy" id="168575"/>
    <lineage>
        <taxon>Eukaryota</taxon>
        <taxon>Viridiplantae</taxon>
        <taxon>Streptophyta</taxon>
        <taxon>Embryophyta</taxon>
        <taxon>Tracheophyta</taxon>
        <taxon>Spermatophyta</taxon>
        <taxon>Magnoliopsida</taxon>
        <taxon>eudicotyledons</taxon>
        <taxon>Gunneridae</taxon>
        <taxon>Pentapetalae</taxon>
        <taxon>rosids</taxon>
        <taxon>malvids</taxon>
        <taxon>Sapindales</taxon>
        <taxon>Sapindaceae</taxon>
        <taxon>Hippocastanoideae</taxon>
        <taxon>Acereae</taxon>
        <taxon>Dipteronia</taxon>
    </lineage>
</organism>
<sequence length="106" mass="11412">MKGSPHLSSPTPPSSLPFFSILSSSSISDHDRHQYRVLKWVCACDPITPSNLPGDAGFDYGITVGVGGEILLATLEKMVEICDTVFIDIQSIIQVFDCVDGTVNLV</sequence>
<dbReference type="EMBL" id="JANJYI010000009">
    <property type="protein sequence ID" value="KAK2633808.1"/>
    <property type="molecule type" value="Genomic_DNA"/>
</dbReference>
<name>A0AAD9TDK6_9ROSI</name>
<dbReference type="Proteomes" id="UP001280121">
    <property type="component" value="Unassembled WGS sequence"/>
</dbReference>
<keyword evidence="2" id="KW-1185">Reference proteome</keyword>
<evidence type="ECO:0000313" key="1">
    <source>
        <dbReference type="EMBL" id="KAK2633808.1"/>
    </source>
</evidence>
<proteinExistence type="predicted"/>
<gene>
    <name evidence="1" type="ORF">Ddye_028600</name>
</gene>
<dbReference type="AlphaFoldDB" id="A0AAD9TDK6"/>
<protein>
    <submittedName>
        <fullName evidence="1">Uncharacterized protein</fullName>
    </submittedName>
</protein>
<evidence type="ECO:0000313" key="2">
    <source>
        <dbReference type="Proteomes" id="UP001280121"/>
    </source>
</evidence>
<reference evidence="1" key="1">
    <citation type="journal article" date="2023" name="Plant J.">
        <title>Genome sequences and population genomics provide insights into the demographic history, inbreeding, and mutation load of two 'living fossil' tree species of Dipteronia.</title>
        <authorList>
            <person name="Feng Y."/>
            <person name="Comes H.P."/>
            <person name="Chen J."/>
            <person name="Zhu S."/>
            <person name="Lu R."/>
            <person name="Zhang X."/>
            <person name="Li P."/>
            <person name="Qiu J."/>
            <person name="Olsen K.M."/>
            <person name="Qiu Y."/>
        </authorList>
    </citation>
    <scope>NUCLEOTIDE SEQUENCE</scope>
    <source>
        <strain evidence="1">KIB01</strain>
    </source>
</reference>
<comment type="caution">
    <text evidence="1">The sequence shown here is derived from an EMBL/GenBank/DDBJ whole genome shotgun (WGS) entry which is preliminary data.</text>
</comment>